<evidence type="ECO:0000313" key="2">
    <source>
        <dbReference type="EMBL" id="GHD37115.1"/>
    </source>
</evidence>
<dbReference type="Proteomes" id="UP000654947">
    <property type="component" value="Unassembled WGS sequence"/>
</dbReference>
<reference evidence="2 3" key="1">
    <citation type="journal article" date="2014" name="Int. J. Syst. Evol. Microbiol.">
        <title>Complete genome sequence of Corynebacterium casei LMG S-19264T (=DSM 44701T), isolated from a smear-ripened cheese.</title>
        <authorList>
            <consortium name="US DOE Joint Genome Institute (JGI-PGF)"/>
            <person name="Walter F."/>
            <person name="Albersmeier A."/>
            <person name="Kalinowski J."/>
            <person name="Ruckert C."/>
        </authorList>
    </citation>
    <scope>NUCLEOTIDE SEQUENCE [LARGE SCALE GENOMIC DNA]</scope>
    <source>
        <strain evidence="2 3">KCTC 19473</strain>
    </source>
</reference>
<evidence type="ECO:0000313" key="3">
    <source>
        <dbReference type="Proteomes" id="UP000654947"/>
    </source>
</evidence>
<sequence>MNPKKYEVSLGSKVSRKKAEKESASTPAPPPADGIPEAMSLDQIAAVSPGERRQLNVGVPEQLLLHRRTALYREDHGLHATRQNIVAAAVDEWLRARGY</sequence>
<comment type="caution">
    <text evidence="2">The sequence shown here is derived from an EMBL/GenBank/DDBJ whole genome shotgun (WGS) entry which is preliminary data.</text>
</comment>
<feature type="region of interest" description="Disordered" evidence="1">
    <location>
        <begin position="1"/>
        <end position="36"/>
    </location>
</feature>
<name>A0A919CLK0_9ACTN</name>
<dbReference type="RefSeq" id="WP_193518698.1">
    <property type="nucleotide sequence ID" value="NZ_BMXL01000045.1"/>
</dbReference>
<dbReference type="AlphaFoldDB" id="A0A919CLK0"/>
<keyword evidence="3" id="KW-1185">Reference proteome</keyword>
<protein>
    <submittedName>
        <fullName evidence="2">Uncharacterized protein</fullName>
    </submittedName>
</protein>
<evidence type="ECO:0000256" key="1">
    <source>
        <dbReference type="SAM" id="MobiDB-lite"/>
    </source>
</evidence>
<organism evidence="2 3">
    <name type="scientific">Nocardiopsis kunsanensis</name>
    <dbReference type="NCBI Taxonomy" id="141693"/>
    <lineage>
        <taxon>Bacteria</taxon>
        <taxon>Bacillati</taxon>
        <taxon>Actinomycetota</taxon>
        <taxon>Actinomycetes</taxon>
        <taxon>Streptosporangiales</taxon>
        <taxon>Nocardiopsidaceae</taxon>
        <taxon>Nocardiopsis</taxon>
    </lineage>
</organism>
<dbReference type="EMBL" id="BMXL01000045">
    <property type="protein sequence ID" value="GHD37115.1"/>
    <property type="molecule type" value="Genomic_DNA"/>
</dbReference>
<gene>
    <name evidence="2" type="ORF">GCM10007147_44910</name>
</gene>
<accession>A0A919CLK0</accession>
<proteinExistence type="predicted"/>